<comment type="caution">
    <text evidence="2">The sequence shown here is derived from an EMBL/GenBank/DDBJ whole genome shotgun (WGS) entry which is preliminary data.</text>
</comment>
<feature type="chain" id="PRO_5020658929" evidence="1">
    <location>
        <begin position="26"/>
        <end position="238"/>
    </location>
</feature>
<dbReference type="Proteomes" id="UP000291822">
    <property type="component" value="Unassembled WGS sequence"/>
</dbReference>
<evidence type="ECO:0000256" key="1">
    <source>
        <dbReference type="SAM" id="SignalP"/>
    </source>
</evidence>
<proteinExistence type="predicted"/>
<organism evidence="2 3">
    <name type="scientific">Dyella soli</name>
    <dbReference type="NCBI Taxonomy" id="522319"/>
    <lineage>
        <taxon>Bacteria</taxon>
        <taxon>Pseudomonadati</taxon>
        <taxon>Pseudomonadota</taxon>
        <taxon>Gammaproteobacteria</taxon>
        <taxon>Lysobacterales</taxon>
        <taxon>Rhodanobacteraceae</taxon>
        <taxon>Dyella</taxon>
    </lineage>
</organism>
<accession>A0A4R0YKN4</accession>
<keyword evidence="1" id="KW-0732">Signal</keyword>
<feature type="signal peptide" evidence="1">
    <location>
        <begin position="1"/>
        <end position="25"/>
    </location>
</feature>
<evidence type="ECO:0000313" key="3">
    <source>
        <dbReference type="Proteomes" id="UP000291822"/>
    </source>
</evidence>
<keyword evidence="3" id="KW-1185">Reference proteome</keyword>
<dbReference type="AlphaFoldDB" id="A0A4R0YKN4"/>
<name>A0A4R0YKN4_9GAMM</name>
<dbReference type="RefSeq" id="WP_131411674.1">
    <property type="nucleotide sequence ID" value="NZ_SJTG01000005.1"/>
</dbReference>
<gene>
    <name evidence="2" type="ORF">EZM97_29900</name>
</gene>
<protein>
    <submittedName>
        <fullName evidence="2">DUF3108 domain-containing protein</fullName>
    </submittedName>
</protein>
<reference evidence="2 3" key="1">
    <citation type="submission" date="2019-02" db="EMBL/GenBank/DDBJ databases">
        <title>Dyella amyloliquefaciens sp. nov., isolated from forest soil.</title>
        <authorList>
            <person name="Gao Z.-H."/>
            <person name="Qiu L.-H."/>
        </authorList>
    </citation>
    <scope>NUCLEOTIDE SEQUENCE [LARGE SCALE GENOMIC DNA]</scope>
    <source>
        <strain evidence="2 3">KACC 12747</strain>
    </source>
</reference>
<dbReference type="InterPro" id="IPR021457">
    <property type="entry name" value="DUF3108"/>
</dbReference>
<evidence type="ECO:0000313" key="2">
    <source>
        <dbReference type="EMBL" id="TCI06845.1"/>
    </source>
</evidence>
<dbReference type="Pfam" id="PF11306">
    <property type="entry name" value="DUF3108"/>
    <property type="match status" value="1"/>
</dbReference>
<sequence length="238" mass="25269">MTKPISLCTFAAGVMLAFAASAAPAATPAPAPFTATYQVSQGGQAIGEAVVTLKSVGNGQWEYSNQTRGTSGLAAALGANSSETTHFRWNNNAPETVSYDYHMDAAIKSKQRHTEVNWNTHQVTVDDGKGPMNYASVPGMVDRNTTPYALGLALRAGKQAVALPVAVKRNVETQQFKVAGTDSVKVPAGSFQAERVERSDNQSFSAWYAPQKYPVPVKLAQSDGGNLTLELVSFKNGN</sequence>
<dbReference type="EMBL" id="SJTG01000005">
    <property type="protein sequence ID" value="TCI06845.1"/>
    <property type="molecule type" value="Genomic_DNA"/>
</dbReference>